<evidence type="ECO:0000313" key="2">
    <source>
        <dbReference type="Proteomes" id="UP000514628"/>
    </source>
</evidence>
<dbReference type="Proteomes" id="UP000514628">
    <property type="component" value="Plasmid pCFViADRI1362_P3"/>
</dbReference>
<gene>
    <name evidence="1" type="ORF">GZ989_011505</name>
</gene>
<reference evidence="2" key="1">
    <citation type="submission" date="2020-07" db="EMBL/GenBank/DDBJ databases">
        <title>A comparison of fourteen fully characterised mammalian-associated Campylobacter fetus isolates suggests a mechanism by which bovine-adapted biotypes have evolved high genomic plasticity.</title>
        <authorList>
            <person name="Nadin-Davis S.A."/>
            <person name="Chmara J.T."/>
            <person name="Carillo C."/>
            <person name="Amoako K."/>
            <person name="Goji N."/>
            <person name="Duceppe M.-O."/>
            <person name="Devenish J."/>
        </authorList>
    </citation>
    <scope>NUCLEOTIDE SEQUENCE [LARGE SCALE GENOMIC DNA]</scope>
    <source>
        <strain evidence="2">CFViADRI1362</strain>
        <plasmid evidence="2">pcfviadri1362_p3</plasmid>
    </source>
</reference>
<organism evidence="1 2">
    <name type="scientific">Campylobacter fetus</name>
    <dbReference type="NCBI Taxonomy" id="196"/>
    <lineage>
        <taxon>Bacteria</taxon>
        <taxon>Pseudomonadati</taxon>
        <taxon>Campylobacterota</taxon>
        <taxon>Epsilonproteobacteria</taxon>
        <taxon>Campylobacterales</taxon>
        <taxon>Campylobacteraceae</taxon>
        <taxon>Campylobacter</taxon>
    </lineage>
</organism>
<accession>A0A974MRQ6</accession>
<dbReference type="AlphaFoldDB" id="A0A974MRQ6"/>
<name>A0A974MRQ6_CAMFE</name>
<evidence type="ECO:0000313" key="1">
    <source>
        <dbReference type="EMBL" id="QMS59941.1"/>
    </source>
</evidence>
<proteinExistence type="predicted"/>
<sequence length="53" mass="6206">MKFLAYKPIQDGYIVYFVGANQTKQNIEFNNLDKAVNNRIKNHKKADHDIIII</sequence>
<dbReference type="RefSeq" id="WP_158004916.1">
    <property type="nucleotide sequence ID" value="NZ_CP059435.1"/>
</dbReference>
<keyword evidence="1" id="KW-0614">Plasmid</keyword>
<dbReference type="EMBL" id="CP059435">
    <property type="protein sequence ID" value="QMS59941.1"/>
    <property type="molecule type" value="Genomic_DNA"/>
</dbReference>
<geneLocation type="plasmid" evidence="2">
    <name>pcfviadri1362_p3</name>
</geneLocation>
<protein>
    <submittedName>
        <fullName evidence="1">Uncharacterized protein</fullName>
    </submittedName>
</protein>